<gene>
    <name evidence="1" type="ORF">GS397_13885</name>
</gene>
<reference evidence="1 2" key="1">
    <citation type="submission" date="2019-12" db="EMBL/GenBank/DDBJ databases">
        <title>Functional and genomic insights into the Sphingobium yanoikuyae YC-JY1, a bacterium efficiently degrading bisphenol A.</title>
        <authorList>
            <person name="Jia Y."/>
            <person name="Li X."/>
            <person name="Wang J."/>
            <person name="Eltoukhy A."/>
            <person name="Lamraoui I."/>
            <person name="Yan Y."/>
        </authorList>
    </citation>
    <scope>NUCLEOTIDE SEQUENCE [LARGE SCALE GENOMIC DNA]</scope>
    <source>
        <strain evidence="1 2">YC-JY1</strain>
    </source>
</reference>
<proteinExistence type="predicted"/>
<dbReference type="Proteomes" id="UP000464086">
    <property type="component" value="Chromosome"/>
</dbReference>
<evidence type="ECO:0000313" key="2">
    <source>
        <dbReference type="Proteomes" id="UP000464086"/>
    </source>
</evidence>
<evidence type="ECO:0000313" key="1">
    <source>
        <dbReference type="EMBL" id="QHD68023.1"/>
    </source>
</evidence>
<dbReference type="AlphaFoldDB" id="A0A6P1GIH0"/>
<protein>
    <submittedName>
        <fullName evidence="1">Uncharacterized protein</fullName>
    </submittedName>
</protein>
<dbReference type="RefSeq" id="WP_159366801.1">
    <property type="nucleotide sequence ID" value="NZ_CP047218.1"/>
</dbReference>
<sequence length="135" mass="15066">MALSIEQWIRRKSIAAVDAGLGEWADASEITALGKPIYRMDDGPVRLALSELGFAYDGAPVAFECRYDQVEALHLAPLRELLPKDHDLLPRNGQSRLLILGLTRKSSLQRLEMRFSLRAYNQVASVLPHIVDGLK</sequence>
<dbReference type="EMBL" id="CP047218">
    <property type="protein sequence ID" value="QHD68023.1"/>
    <property type="molecule type" value="Genomic_DNA"/>
</dbReference>
<organism evidence="1 2">
    <name type="scientific">Sphingobium yanoikuyae</name>
    <name type="common">Sphingomonas yanoikuyae</name>
    <dbReference type="NCBI Taxonomy" id="13690"/>
    <lineage>
        <taxon>Bacteria</taxon>
        <taxon>Pseudomonadati</taxon>
        <taxon>Pseudomonadota</taxon>
        <taxon>Alphaproteobacteria</taxon>
        <taxon>Sphingomonadales</taxon>
        <taxon>Sphingomonadaceae</taxon>
        <taxon>Sphingobium</taxon>
    </lineage>
</organism>
<accession>A0A6P1GIH0</accession>
<name>A0A6P1GIH0_SPHYA</name>